<name>A0ACC0BAW2_CATRO</name>
<organism evidence="1 2">
    <name type="scientific">Catharanthus roseus</name>
    <name type="common">Madagascar periwinkle</name>
    <name type="synonym">Vinca rosea</name>
    <dbReference type="NCBI Taxonomy" id="4058"/>
    <lineage>
        <taxon>Eukaryota</taxon>
        <taxon>Viridiplantae</taxon>
        <taxon>Streptophyta</taxon>
        <taxon>Embryophyta</taxon>
        <taxon>Tracheophyta</taxon>
        <taxon>Spermatophyta</taxon>
        <taxon>Magnoliopsida</taxon>
        <taxon>eudicotyledons</taxon>
        <taxon>Gunneridae</taxon>
        <taxon>Pentapetalae</taxon>
        <taxon>asterids</taxon>
        <taxon>lamiids</taxon>
        <taxon>Gentianales</taxon>
        <taxon>Apocynaceae</taxon>
        <taxon>Rauvolfioideae</taxon>
        <taxon>Vinceae</taxon>
        <taxon>Catharanthinae</taxon>
        <taxon>Catharanthus</taxon>
    </lineage>
</organism>
<reference evidence="2" key="1">
    <citation type="journal article" date="2023" name="Nat. Plants">
        <title>Single-cell RNA sequencing provides a high-resolution roadmap for understanding the multicellular compartmentation of specialized metabolism.</title>
        <authorList>
            <person name="Sun S."/>
            <person name="Shen X."/>
            <person name="Li Y."/>
            <person name="Li Y."/>
            <person name="Wang S."/>
            <person name="Li R."/>
            <person name="Zhang H."/>
            <person name="Shen G."/>
            <person name="Guo B."/>
            <person name="Wei J."/>
            <person name="Xu J."/>
            <person name="St-Pierre B."/>
            <person name="Chen S."/>
            <person name="Sun C."/>
        </authorList>
    </citation>
    <scope>NUCLEOTIDE SEQUENCE [LARGE SCALE GENOMIC DNA]</scope>
</reference>
<dbReference type="EMBL" id="CM044704">
    <property type="protein sequence ID" value="KAI5669800.1"/>
    <property type="molecule type" value="Genomic_DNA"/>
</dbReference>
<evidence type="ECO:0000313" key="2">
    <source>
        <dbReference type="Proteomes" id="UP001060085"/>
    </source>
</evidence>
<keyword evidence="2" id="KW-1185">Reference proteome</keyword>
<gene>
    <name evidence="1" type="ORF">M9H77_19653</name>
</gene>
<dbReference type="Proteomes" id="UP001060085">
    <property type="component" value="Linkage Group LG04"/>
</dbReference>
<evidence type="ECO:0000313" key="1">
    <source>
        <dbReference type="EMBL" id="KAI5669800.1"/>
    </source>
</evidence>
<comment type="caution">
    <text evidence="1">The sequence shown here is derived from an EMBL/GenBank/DDBJ whole genome shotgun (WGS) entry which is preliminary data.</text>
</comment>
<protein>
    <submittedName>
        <fullName evidence="1">Uncharacterized protein</fullName>
    </submittedName>
</protein>
<accession>A0ACC0BAW2</accession>
<proteinExistence type="predicted"/>
<sequence length="233" mass="25575">MIMQYPTVGSATLTGGVTTVDCQKQVRSWRLLRSLIELLIPTCNCTFIEENEEKYWQPIPMMSSAAAPTTATVTGTIFGCRRGKVRFCIQSNPKSTTPILLLELAIPTTTLAREMKGGLIRIALECSGSGSGGLLSMPVWNMHCNGRKAGFAVKRRPSKTEIEVLQKMESVVVGAGIISGKKLIESEDDVLYMRGNFERIQGSLNSESFHLMDPDGNIGQELSFFFLRSTSSL</sequence>